<dbReference type="AlphaFoldDB" id="A0A8B4Q9W8"/>
<keyword evidence="1" id="KW-1133">Transmembrane helix</keyword>
<feature type="transmembrane region" description="Helical" evidence="1">
    <location>
        <begin position="42"/>
        <end position="61"/>
    </location>
</feature>
<dbReference type="OrthoDB" id="875405at2"/>
<dbReference type="EMBL" id="UGNP01000001">
    <property type="protein sequence ID" value="STX09519.1"/>
    <property type="molecule type" value="Genomic_DNA"/>
</dbReference>
<protein>
    <recommendedName>
        <fullName evidence="6">Beta-carotene 15,15'-monooxygenase</fullName>
    </recommendedName>
</protein>
<dbReference type="Proteomes" id="UP000254330">
    <property type="component" value="Unassembled WGS sequence"/>
</dbReference>
<evidence type="ECO:0000256" key="1">
    <source>
        <dbReference type="SAM" id="Phobius"/>
    </source>
</evidence>
<feature type="transmembrane region" description="Helical" evidence="1">
    <location>
        <begin position="98"/>
        <end position="123"/>
    </location>
</feature>
<keyword evidence="1" id="KW-0812">Transmembrane</keyword>
<evidence type="ECO:0000313" key="4">
    <source>
        <dbReference type="Proteomes" id="UP000254330"/>
    </source>
</evidence>
<name>A0A8B4Q9W8_9BACL</name>
<dbReference type="EMBL" id="SNZG01000032">
    <property type="protein sequence ID" value="TDR35165.1"/>
    <property type="molecule type" value="Genomic_DNA"/>
</dbReference>
<reference evidence="2 4" key="1">
    <citation type="submission" date="2018-06" db="EMBL/GenBank/DDBJ databases">
        <authorList>
            <consortium name="Pathogen Informatics"/>
            <person name="Doyle S."/>
        </authorList>
    </citation>
    <scope>NUCLEOTIDE SEQUENCE [LARGE SCALE GENOMIC DNA]</scope>
    <source>
        <strain evidence="2 4">NCTC10597</strain>
    </source>
</reference>
<evidence type="ECO:0000313" key="2">
    <source>
        <dbReference type="EMBL" id="STX09519.1"/>
    </source>
</evidence>
<keyword evidence="1" id="KW-0472">Membrane</keyword>
<feature type="transmembrane region" description="Helical" evidence="1">
    <location>
        <begin position="154"/>
        <end position="172"/>
    </location>
</feature>
<reference evidence="3 5" key="2">
    <citation type="submission" date="2019-03" db="EMBL/GenBank/DDBJ databases">
        <title>Genomic Encyclopedia of Type Strains, Phase IV (KMG-IV): sequencing the most valuable type-strain genomes for metagenomic binning, comparative biology and taxonomic classification.</title>
        <authorList>
            <person name="Goeker M."/>
        </authorList>
    </citation>
    <scope>NUCLEOTIDE SEQUENCE [LARGE SCALE GENOMIC DNA]</scope>
    <source>
        <strain evidence="3 5">DSM 20580</strain>
    </source>
</reference>
<proteinExistence type="predicted"/>
<evidence type="ECO:0000313" key="3">
    <source>
        <dbReference type="EMBL" id="TDR35165.1"/>
    </source>
</evidence>
<comment type="caution">
    <text evidence="2">The sequence shown here is derived from an EMBL/GenBank/DDBJ whole genome shotgun (WGS) entry which is preliminary data.</text>
</comment>
<accession>A0A8B4Q9W8</accession>
<feature type="transmembrane region" description="Helical" evidence="1">
    <location>
        <begin position="219"/>
        <end position="237"/>
    </location>
</feature>
<sequence length="350" mass="40891">MVFSKHTVRFIWPFLLLLVLLSNFSLYHTAVGTSLLPTNTNPVVLGSLIDLTIVAPILFLVWQRKKSWKLLLTLLAGGLIIARFMIPMQFLSPFKALTLMGFVVEAAFIFLELVLLLTLFKYLPEIIRNVKKSSLPLVFSFSNAVDKKVRKQPIIHVICSEILIFYYAFFLWKKKPVYQENTFTIHQKSSLIAFQVMMIHAIVFETIGIHWWLHDQTMILSLLLLVLNIYSVVFFLGDLQAIRFNPLQVEHDRIYISQGLMKRIEIKWTEIDVVIEDRAILEKKRTKNTIEFIARDFEKTYPDVIIKLKQPKEATLLMGMKKNYEQVAIRVDDAERFKQILKMNLQKEIE</sequence>
<keyword evidence="5" id="KW-1185">Reference proteome</keyword>
<evidence type="ECO:0008006" key="6">
    <source>
        <dbReference type="Google" id="ProtNLM"/>
    </source>
</evidence>
<dbReference type="Proteomes" id="UP000294641">
    <property type="component" value="Unassembled WGS sequence"/>
</dbReference>
<gene>
    <name evidence="3" type="ORF">DFR61_13215</name>
    <name evidence="2" type="ORF">NCTC10597_01195</name>
</gene>
<feature type="transmembrane region" description="Helical" evidence="1">
    <location>
        <begin position="192"/>
        <end position="212"/>
    </location>
</feature>
<feature type="transmembrane region" description="Helical" evidence="1">
    <location>
        <begin position="68"/>
        <end position="86"/>
    </location>
</feature>
<organism evidence="2 4">
    <name type="scientific">Kurthia zopfii</name>
    <dbReference type="NCBI Taxonomy" id="1650"/>
    <lineage>
        <taxon>Bacteria</taxon>
        <taxon>Bacillati</taxon>
        <taxon>Bacillota</taxon>
        <taxon>Bacilli</taxon>
        <taxon>Bacillales</taxon>
        <taxon>Caryophanaceae</taxon>
        <taxon>Kurthia</taxon>
    </lineage>
</organism>
<evidence type="ECO:0000313" key="5">
    <source>
        <dbReference type="Proteomes" id="UP000294641"/>
    </source>
</evidence>